<dbReference type="InterPro" id="IPR001029">
    <property type="entry name" value="Flagellin_N"/>
</dbReference>
<keyword evidence="3" id="KW-0964">Secreted</keyword>
<accession>A0A6N4R5J5</accession>
<evidence type="ECO:0000259" key="6">
    <source>
        <dbReference type="Pfam" id="PF00700"/>
    </source>
</evidence>
<dbReference type="PANTHER" id="PTHR42792">
    <property type="entry name" value="FLAGELLIN"/>
    <property type="match status" value="1"/>
</dbReference>
<evidence type="ECO:0000313" key="7">
    <source>
        <dbReference type="EMBL" id="TKW61926.1"/>
    </source>
</evidence>
<dbReference type="InterPro" id="IPR046358">
    <property type="entry name" value="Flagellin_C"/>
</dbReference>
<dbReference type="Gene3D" id="1.20.1330.10">
    <property type="entry name" value="f41 fragment of flagellin, N-terminal domain"/>
    <property type="match status" value="1"/>
</dbReference>
<gene>
    <name evidence="7" type="ORF">DI628_04705</name>
</gene>
<comment type="function">
    <text evidence="3">Flagellin is the subunit protein which polymerizes to form the filaments of bacterial flagella.</text>
</comment>
<comment type="similarity">
    <text evidence="1 3">Belongs to the bacterial flagellin family.</text>
</comment>
<protein>
    <recommendedName>
        <fullName evidence="3">Flagellin</fullName>
    </recommendedName>
</protein>
<feature type="domain" description="Flagellin N-terminal" evidence="5">
    <location>
        <begin position="6"/>
        <end position="140"/>
    </location>
</feature>
<dbReference type="EMBL" id="VAFM01000001">
    <property type="protein sequence ID" value="TKW61926.1"/>
    <property type="molecule type" value="Genomic_DNA"/>
</dbReference>
<dbReference type="SUPFAM" id="SSF64518">
    <property type="entry name" value="Phase 1 flagellin"/>
    <property type="match status" value="1"/>
</dbReference>
<keyword evidence="4" id="KW-0175">Coiled coil</keyword>
<keyword evidence="2 3" id="KW-0975">Bacterial flagellum</keyword>
<reference evidence="7 8" key="1">
    <citation type="journal article" date="2017" name="Nat. Commun.">
        <title>In situ click chemistry generation of cyclooxygenase-2 inhibitors.</title>
        <authorList>
            <person name="Bhardwaj A."/>
            <person name="Kaur J."/>
            <person name="Wuest M."/>
            <person name="Wuest F."/>
        </authorList>
    </citation>
    <scope>NUCLEOTIDE SEQUENCE [LARGE SCALE GENOMIC DNA]</scope>
    <source>
        <strain evidence="7">S2_018_000_R2_106</strain>
    </source>
</reference>
<evidence type="ECO:0000256" key="1">
    <source>
        <dbReference type="ARBA" id="ARBA00005709"/>
    </source>
</evidence>
<evidence type="ECO:0000256" key="4">
    <source>
        <dbReference type="SAM" id="Coils"/>
    </source>
</evidence>
<dbReference type="Pfam" id="PF00669">
    <property type="entry name" value="Flagellin_N"/>
    <property type="match status" value="1"/>
</dbReference>
<feature type="domain" description="Flagellin C-terminal" evidence="6">
    <location>
        <begin position="220"/>
        <end position="302"/>
    </location>
</feature>
<comment type="subcellular location">
    <subcellularLocation>
        <location evidence="3">Secreted</location>
    </subcellularLocation>
    <subcellularLocation>
        <location evidence="3">Bacterial flagellum</location>
    </subcellularLocation>
</comment>
<proteinExistence type="inferred from homology"/>
<evidence type="ECO:0000256" key="3">
    <source>
        <dbReference type="RuleBase" id="RU362073"/>
    </source>
</evidence>
<dbReference type="GO" id="GO:0009288">
    <property type="term" value="C:bacterial-type flagellum"/>
    <property type="evidence" value="ECO:0007669"/>
    <property type="project" value="UniProtKB-SubCell"/>
</dbReference>
<dbReference type="Proteomes" id="UP000320948">
    <property type="component" value="Unassembled WGS sequence"/>
</dbReference>
<dbReference type="AlphaFoldDB" id="A0A6N4R5J5"/>
<comment type="caution">
    <text evidence="7">The sequence shown here is derived from an EMBL/GenBank/DDBJ whole genome shotgun (WGS) entry which is preliminary data.</text>
</comment>
<feature type="coiled-coil region" evidence="4">
    <location>
        <begin position="68"/>
        <end position="95"/>
    </location>
</feature>
<dbReference type="InterPro" id="IPR001492">
    <property type="entry name" value="Flagellin"/>
</dbReference>
<dbReference type="GO" id="GO:0005198">
    <property type="term" value="F:structural molecule activity"/>
    <property type="evidence" value="ECO:0007669"/>
    <property type="project" value="UniProtKB-UniRule"/>
</dbReference>
<evidence type="ECO:0000256" key="2">
    <source>
        <dbReference type="ARBA" id="ARBA00023143"/>
    </source>
</evidence>
<evidence type="ECO:0000313" key="8">
    <source>
        <dbReference type="Proteomes" id="UP000320948"/>
    </source>
</evidence>
<organism evidence="7 8">
    <name type="scientific">Blastochloris viridis</name>
    <name type="common">Rhodopseudomonas viridis</name>
    <dbReference type="NCBI Taxonomy" id="1079"/>
    <lineage>
        <taxon>Bacteria</taxon>
        <taxon>Pseudomonadati</taxon>
        <taxon>Pseudomonadota</taxon>
        <taxon>Alphaproteobacteria</taxon>
        <taxon>Hyphomicrobiales</taxon>
        <taxon>Blastochloridaceae</taxon>
        <taxon>Blastochloris</taxon>
    </lineage>
</organism>
<dbReference type="Pfam" id="PF00700">
    <property type="entry name" value="Flagellin_C"/>
    <property type="match status" value="1"/>
</dbReference>
<dbReference type="GO" id="GO:0005576">
    <property type="term" value="C:extracellular region"/>
    <property type="evidence" value="ECO:0007669"/>
    <property type="project" value="UniProtKB-SubCell"/>
</dbReference>
<dbReference type="PANTHER" id="PTHR42792:SF1">
    <property type="entry name" value="FLAGELLAR HOOK-ASSOCIATED PROTEIN 3"/>
    <property type="match status" value="1"/>
</dbReference>
<name>A0A6N4R5J5_BLAVI</name>
<evidence type="ECO:0000259" key="5">
    <source>
        <dbReference type="Pfam" id="PF00669"/>
    </source>
</evidence>
<sequence length="303" mass="32537">MVSRIATSSQNAATLRNLQSSNAAMALSTYQITTGLKSRTLSDDAGNASKLLTLRDVQTRTSTYMNNLSSANQQLKAAESALQQMTDLLSEATSLATTARNENSESTRATLAPKAQALVEGFYSLFNTQYNGQYLFSGSNANLSPMGDSPTATPFGGYPIDTAWYQGDSQLATVVSGSQTTLEYGVTGNSDAFAQLKSGLEALWYGLQNNNVTEIDNAISVLNSAKTSLSSMVSNVGGQMNSVNQQVDRYTTQQTFITDSIDNIEKVDVSEAMLDFSAQSATLQASMMVITQMNQVSLLNYLR</sequence>